<comment type="function">
    <text evidence="1 12">Catalyzes the reversible adenylation of nicotinate mononucleotide (NaMN) to nicotinic acid adenine dinucleotide (NaAD).</text>
</comment>
<evidence type="ECO:0000256" key="12">
    <source>
        <dbReference type="HAMAP-Rule" id="MF_00244"/>
    </source>
</evidence>
<comment type="subcellular location">
    <subcellularLocation>
        <location evidence="13">Cytoplasm</location>
    </subcellularLocation>
</comment>
<keyword evidence="8 12" id="KW-0547">Nucleotide-binding</keyword>
<dbReference type="InterPro" id="IPR004821">
    <property type="entry name" value="Cyt_trans-like"/>
</dbReference>
<keyword evidence="10 12" id="KW-0520">NAD</keyword>
<evidence type="ECO:0000256" key="5">
    <source>
        <dbReference type="ARBA" id="ARBA00022642"/>
    </source>
</evidence>
<dbReference type="SUPFAM" id="SSF52374">
    <property type="entry name" value="Nucleotidylyl transferase"/>
    <property type="match status" value="1"/>
</dbReference>
<evidence type="ECO:0000256" key="6">
    <source>
        <dbReference type="ARBA" id="ARBA00022679"/>
    </source>
</evidence>
<keyword evidence="5 12" id="KW-0662">Pyridine nucleotide biosynthesis</keyword>
<dbReference type="NCBIfam" id="NF000839">
    <property type="entry name" value="PRK00071.1-1"/>
    <property type="match status" value="1"/>
</dbReference>
<dbReference type="GO" id="GO:0042256">
    <property type="term" value="P:cytosolic ribosome assembly"/>
    <property type="evidence" value="ECO:0007669"/>
    <property type="project" value="UniProtKB-UniRule"/>
</dbReference>
<keyword evidence="13" id="KW-0810">Translation regulation</keyword>
<keyword evidence="13" id="KW-0678">Repressor</keyword>
<evidence type="ECO:0000256" key="8">
    <source>
        <dbReference type="ARBA" id="ARBA00022741"/>
    </source>
</evidence>
<keyword evidence="7 12" id="KW-0548">Nucleotidyltransferase</keyword>
<dbReference type="UniPathway" id="UPA00253">
    <property type="reaction ID" value="UER00332"/>
</dbReference>
<dbReference type="NCBIfam" id="TIGR00125">
    <property type="entry name" value="cyt_tran_rel"/>
    <property type="match status" value="1"/>
</dbReference>
<dbReference type="PANTHER" id="PTHR39321">
    <property type="entry name" value="NICOTINATE-NUCLEOTIDE ADENYLYLTRANSFERASE-RELATED"/>
    <property type="match status" value="1"/>
</dbReference>
<dbReference type="Gene3D" id="3.30.460.10">
    <property type="entry name" value="Beta Polymerase, domain 2"/>
    <property type="match status" value="1"/>
</dbReference>
<proteinExistence type="inferred from homology"/>
<dbReference type="GO" id="GO:0009435">
    <property type="term" value="P:NAD+ biosynthetic process"/>
    <property type="evidence" value="ECO:0007669"/>
    <property type="project" value="UniProtKB-UniRule"/>
</dbReference>
<dbReference type="SUPFAM" id="SSF81301">
    <property type="entry name" value="Nucleotidyltransferase"/>
    <property type="match status" value="1"/>
</dbReference>
<dbReference type="InterPro" id="IPR043519">
    <property type="entry name" value="NT_sf"/>
</dbReference>
<feature type="domain" description="Cytidyltransferase-like" evidence="14">
    <location>
        <begin position="5"/>
        <end position="186"/>
    </location>
</feature>
<name>A0A1G9TH50_9BACT</name>
<dbReference type="Proteomes" id="UP000182146">
    <property type="component" value="Unassembled WGS sequence"/>
</dbReference>
<evidence type="ECO:0000256" key="7">
    <source>
        <dbReference type="ARBA" id="ARBA00022695"/>
    </source>
</evidence>
<comment type="pathway">
    <text evidence="2 12">Cofactor biosynthesis; NAD(+) biosynthesis; deamido-NAD(+) from nicotinate D-ribonucleotide: step 1/1.</text>
</comment>
<dbReference type="CDD" id="cd02165">
    <property type="entry name" value="NMNAT"/>
    <property type="match status" value="1"/>
</dbReference>
<dbReference type="GO" id="GO:0004515">
    <property type="term" value="F:nicotinate-nucleotide adenylyltransferase activity"/>
    <property type="evidence" value="ECO:0007669"/>
    <property type="project" value="UniProtKB-UniRule"/>
</dbReference>
<dbReference type="AlphaFoldDB" id="A0A1G9TH50"/>
<dbReference type="GO" id="GO:0017148">
    <property type="term" value="P:negative regulation of translation"/>
    <property type="evidence" value="ECO:0007669"/>
    <property type="project" value="UniProtKB-UniRule"/>
</dbReference>
<evidence type="ECO:0000256" key="2">
    <source>
        <dbReference type="ARBA" id="ARBA00005019"/>
    </source>
</evidence>
<comment type="catalytic activity">
    <reaction evidence="11 12">
        <text>nicotinate beta-D-ribonucleotide + ATP + H(+) = deamido-NAD(+) + diphosphate</text>
        <dbReference type="Rhea" id="RHEA:22860"/>
        <dbReference type="ChEBI" id="CHEBI:15378"/>
        <dbReference type="ChEBI" id="CHEBI:30616"/>
        <dbReference type="ChEBI" id="CHEBI:33019"/>
        <dbReference type="ChEBI" id="CHEBI:57502"/>
        <dbReference type="ChEBI" id="CHEBI:58437"/>
        <dbReference type="EC" id="2.7.7.18"/>
    </reaction>
</comment>
<keyword evidence="9 12" id="KW-0067">ATP-binding</keyword>
<evidence type="ECO:0000313" key="15">
    <source>
        <dbReference type="EMBL" id="SDM46878.1"/>
    </source>
</evidence>
<comment type="function">
    <text evidence="13">Functions as a ribosomal silencing factor. Interacts with ribosomal protein uL14 (rplN), blocking formation of intersubunit bridge B8. Prevents association of the 30S and 50S ribosomal subunits and the formation of functional ribosomes, thus repressing translation.</text>
</comment>
<dbReference type="InterPro" id="IPR004394">
    <property type="entry name" value="Iojap/RsfS/C7orf30"/>
</dbReference>
<dbReference type="InterPro" id="IPR014729">
    <property type="entry name" value="Rossmann-like_a/b/a_fold"/>
</dbReference>
<dbReference type="PANTHER" id="PTHR39321:SF3">
    <property type="entry name" value="PHOSPHOPANTETHEINE ADENYLYLTRANSFERASE"/>
    <property type="match status" value="1"/>
</dbReference>
<comment type="similarity">
    <text evidence="3 12">Belongs to the NadD family.</text>
</comment>
<evidence type="ECO:0000256" key="4">
    <source>
        <dbReference type="ARBA" id="ARBA00010574"/>
    </source>
</evidence>
<dbReference type="EMBL" id="FNGU01000006">
    <property type="protein sequence ID" value="SDM46878.1"/>
    <property type="molecule type" value="Genomic_DNA"/>
</dbReference>
<reference evidence="15 16" key="1">
    <citation type="submission" date="2016-10" db="EMBL/GenBank/DDBJ databases">
        <authorList>
            <person name="de Groot N.N."/>
        </authorList>
    </citation>
    <scope>NUCLEOTIDE SEQUENCE [LARGE SCALE GENOMIC DNA]</scope>
    <source>
        <strain evidence="15 16">DSM 17813</strain>
    </source>
</reference>
<dbReference type="HAMAP" id="MF_00244">
    <property type="entry name" value="NaMN_adenylyltr"/>
    <property type="match status" value="1"/>
</dbReference>
<evidence type="ECO:0000256" key="11">
    <source>
        <dbReference type="ARBA" id="ARBA00048721"/>
    </source>
</evidence>
<dbReference type="STRING" id="392333.SAMN05660860_02597"/>
<dbReference type="Pfam" id="PF01467">
    <property type="entry name" value="CTP_transf_like"/>
    <property type="match status" value="1"/>
</dbReference>
<organism evidence="15 16">
    <name type="scientific">Geoalkalibacter ferrihydriticus</name>
    <dbReference type="NCBI Taxonomy" id="392333"/>
    <lineage>
        <taxon>Bacteria</taxon>
        <taxon>Pseudomonadati</taxon>
        <taxon>Thermodesulfobacteriota</taxon>
        <taxon>Desulfuromonadia</taxon>
        <taxon>Desulfuromonadales</taxon>
        <taxon>Geoalkalibacteraceae</taxon>
        <taxon>Geoalkalibacter</taxon>
    </lineage>
</organism>
<dbReference type="Pfam" id="PF02410">
    <property type="entry name" value="RsfS"/>
    <property type="match status" value="1"/>
</dbReference>
<comment type="subunit">
    <text evidence="13">Interacts with ribosomal protein uL14 (rplN).</text>
</comment>
<evidence type="ECO:0000256" key="1">
    <source>
        <dbReference type="ARBA" id="ARBA00002324"/>
    </source>
</evidence>
<evidence type="ECO:0000313" key="16">
    <source>
        <dbReference type="Proteomes" id="UP000182146"/>
    </source>
</evidence>
<evidence type="ECO:0000256" key="3">
    <source>
        <dbReference type="ARBA" id="ARBA00009014"/>
    </source>
</evidence>
<evidence type="ECO:0000256" key="9">
    <source>
        <dbReference type="ARBA" id="ARBA00022840"/>
    </source>
</evidence>
<dbReference type="NCBIfam" id="TIGR00090">
    <property type="entry name" value="rsfS_iojap_ybeB"/>
    <property type="match status" value="1"/>
</dbReference>
<evidence type="ECO:0000256" key="13">
    <source>
        <dbReference type="HAMAP-Rule" id="MF_01477"/>
    </source>
</evidence>
<dbReference type="NCBIfam" id="TIGR00482">
    <property type="entry name" value="nicotinate (nicotinamide) nucleotide adenylyltransferase"/>
    <property type="match status" value="1"/>
</dbReference>
<evidence type="ECO:0000259" key="14">
    <source>
        <dbReference type="Pfam" id="PF01467"/>
    </source>
</evidence>
<protein>
    <recommendedName>
        <fullName evidence="12 13">Multifunctional fusion protein</fullName>
    </recommendedName>
    <domain>
        <recommendedName>
            <fullName evidence="12">Probable nicotinate-nucleotide adenylyltransferase</fullName>
            <ecNumber evidence="12">2.7.7.18</ecNumber>
        </recommendedName>
        <alternativeName>
            <fullName evidence="12">Deamido-NAD(+) diphosphorylase</fullName>
        </alternativeName>
        <alternativeName>
            <fullName evidence="12">Deamido-NAD(+) pyrophosphorylase</fullName>
        </alternativeName>
        <alternativeName>
            <fullName evidence="12">Nicotinate mononucleotide adenylyltransferase</fullName>
            <shortName evidence="12">NaMN adenylyltransferase</shortName>
        </alternativeName>
    </domain>
    <domain>
        <recommendedName>
            <fullName evidence="13">Ribosomal silencing factor RsfS</fullName>
        </recommendedName>
    </domain>
</protein>
<dbReference type="GO" id="GO:0005737">
    <property type="term" value="C:cytoplasm"/>
    <property type="evidence" value="ECO:0007669"/>
    <property type="project" value="UniProtKB-SubCell"/>
</dbReference>
<sequence length="346" mass="38648">MKTGILGGTFNPIHLAHLRIAEEVREACGLDRVLFIPAATPPHKPLEGEVPFHHRLAMTRAAIADNPAFAVSDLENRRSGKSYSVDTLEVLRKEAPGEEFFFIMGMDSFAEIASWYEFRRLFQLCHIVVTARPGSRGGAPPDLLPVAVADEFCYDCASQRLVHRSGFSVIFLEETFLDISSTRIRQLVAAARSVRYLIPAAVETYLHQHALYRGSERSLVLQSDKRALLCAAHALGKKASDVRLLDVRALSSLTDFLLIATGRSDRQVQAIAESVRLGLKNEHQTLPLAVEGMNEGRWVLLDYGDVMVHVFQPSVREFYDLDGLWREAPEVSIPAEYHWENKAAAQ</sequence>
<dbReference type="InterPro" id="IPR005248">
    <property type="entry name" value="NadD/NMNAT"/>
</dbReference>
<dbReference type="GO" id="GO:0005524">
    <property type="term" value="F:ATP binding"/>
    <property type="evidence" value="ECO:0007669"/>
    <property type="project" value="UniProtKB-KW"/>
</dbReference>
<dbReference type="HAMAP" id="MF_01477">
    <property type="entry name" value="Iojap_RsfS"/>
    <property type="match status" value="1"/>
</dbReference>
<dbReference type="EC" id="2.7.7.18" evidence="12"/>
<accession>A0A1G9TH50</accession>
<dbReference type="NCBIfam" id="NF000840">
    <property type="entry name" value="PRK00071.1-3"/>
    <property type="match status" value="1"/>
</dbReference>
<comment type="similarity">
    <text evidence="4 13">Belongs to the Iojap/RsfS family.</text>
</comment>
<dbReference type="GO" id="GO:0090071">
    <property type="term" value="P:negative regulation of ribosome biogenesis"/>
    <property type="evidence" value="ECO:0007669"/>
    <property type="project" value="UniProtKB-UniRule"/>
</dbReference>
<keyword evidence="13" id="KW-0963">Cytoplasm</keyword>
<dbReference type="Gene3D" id="3.40.50.620">
    <property type="entry name" value="HUPs"/>
    <property type="match status" value="1"/>
</dbReference>
<gene>
    <name evidence="13" type="primary">rsfS</name>
    <name evidence="12" type="synonym">nadD</name>
    <name evidence="15" type="ORF">SAMN05660860_02597</name>
</gene>
<keyword evidence="6 12" id="KW-0808">Transferase</keyword>
<evidence type="ECO:0000256" key="10">
    <source>
        <dbReference type="ARBA" id="ARBA00023027"/>
    </source>
</evidence>